<gene>
    <name evidence="2" type="ORF">HPK16_11020</name>
</gene>
<reference evidence="2 3" key="1">
    <citation type="submission" date="2020-05" db="EMBL/GenBank/DDBJ databases">
        <authorList>
            <person name="Carlin C.R."/>
        </authorList>
    </citation>
    <scope>NUCLEOTIDE SEQUENCE [LARGE SCALE GENOMIC DNA]</scope>
    <source>
        <strain evidence="2 3">FSL W9-0585</strain>
    </source>
</reference>
<dbReference type="AlphaFoldDB" id="A0A7W1T7I6"/>
<evidence type="ECO:0000313" key="2">
    <source>
        <dbReference type="EMBL" id="MBA3926874.1"/>
    </source>
</evidence>
<evidence type="ECO:0000313" key="3">
    <source>
        <dbReference type="Proteomes" id="UP000548787"/>
    </source>
</evidence>
<name>A0A7W1T7I6_9LIST</name>
<dbReference type="Gene3D" id="3.90.1150.200">
    <property type="match status" value="1"/>
</dbReference>
<feature type="domain" description="YdhG-like" evidence="1">
    <location>
        <begin position="21"/>
        <end position="117"/>
    </location>
</feature>
<evidence type="ECO:0000259" key="1">
    <source>
        <dbReference type="Pfam" id="PF08818"/>
    </source>
</evidence>
<protein>
    <recommendedName>
        <fullName evidence="1">YdhG-like domain-containing protein</fullName>
    </recommendedName>
</protein>
<dbReference type="SUPFAM" id="SSF159888">
    <property type="entry name" value="YdhG-like"/>
    <property type="match status" value="1"/>
</dbReference>
<sequence length="199" mass="22932">MAAGEMTPKVDEYLGKAKRYKDEFAELRRIALECGVTEDIKWKNICFMSEGKNVFLIHGFKEYFAILFMKGVLFKDPNGILIQQTPNVQSARQIRFTSLEQVLEMEPVIKAYMEEAIAVEKSGAEVEFKKQEEVGIPEELQLKFDEMPAFKEAFEGLTPGRQRAYILFFATPKQAKTRESRIEKNVDRIMDGIGLNDRF</sequence>
<dbReference type="PIRSF" id="PIRSF021308">
    <property type="entry name" value="UCP021308"/>
    <property type="match status" value="1"/>
</dbReference>
<keyword evidence="3" id="KW-1185">Reference proteome</keyword>
<dbReference type="InterPro" id="IPR016786">
    <property type="entry name" value="YdeI_bac"/>
</dbReference>
<comment type="caution">
    <text evidence="2">The sequence shown here is derived from an EMBL/GenBank/DDBJ whole genome shotgun (WGS) entry which is preliminary data.</text>
</comment>
<dbReference type="InterPro" id="IPR014922">
    <property type="entry name" value="YdhG-like"/>
</dbReference>
<dbReference type="Pfam" id="PF08818">
    <property type="entry name" value="DUF1801"/>
    <property type="match status" value="1"/>
</dbReference>
<accession>A0A7W1T7I6</accession>
<dbReference type="EMBL" id="JABJVM010000011">
    <property type="protein sequence ID" value="MBA3926874.1"/>
    <property type="molecule type" value="Genomic_DNA"/>
</dbReference>
<dbReference type="Pfam" id="PF13376">
    <property type="entry name" value="OmdA"/>
    <property type="match status" value="1"/>
</dbReference>
<dbReference type="Proteomes" id="UP000548787">
    <property type="component" value="Unassembled WGS sequence"/>
</dbReference>
<proteinExistence type="predicted"/>
<dbReference type="RefSeq" id="WP_181677008.1">
    <property type="nucleotide sequence ID" value="NZ_JABJVM010000011.1"/>
</dbReference>
<reference evidence="2 3" key="2">
    <citation type="submission" date="2020-08" db="EMBL/GenBank/DDBJ databases">
        <title>Listeria ohnekaius sp. nov. and Listeria portnoyii sp. nov. isolated from non-agricultural and natural environments.</title>
        <authorList>
            <person name="Weller D."/>
            <person name="Belias A.M."/>
            <person name="Liao J."/>
            <person name="Guo S."/>
            <person name="Orsi R.H."/>
            <person name="Wiedmann M."/>
        </authorList>
    </citation>
    <scope>NUCLEOTIDE SEQUENCE [LARGE SCALE GENOMIC DNA]</scope>
    <source>
        <strain evidence="2 3">FSL W9-0585</strain>
    </source>
</reference>
<organism evidence="2 3">
    <name type="scientific">Listeria rustica</name>
    <dbReference type="NCBI Taxonomy" id="2713503"/>
    <lineage>
        <taxon>Bacteria</taxon>
        <taxon>Bacillati</taxon>
        <taxon>Bacillota</taxon>
        <taxon>Bacilli</taxon>
        <taxon>Bacillales</taxon>
        <taxon>Listeriaceae</taxon>
        <taxon>Listeria</taxon>
    </lineage>
</organism>